<evidence type="ECO:0000313" key="1">
    <source>
        <dbReference type="EMBL" id="DAD70790.1"/>
    </source>
</evidence>
<dbReference type="EMBL" id="BK015870">
    <property type="protein sequence ID" value="DAD70790.1"/>
    <property type="molecule type" value="Genomic_DNA"/>
</dbReference>
<reference evidence="1" key="1">
    <citation type="journal article" date="2021" name="Proc. Natl. Acad. Sci. U.S.A.">
        <title>A Catalog of Tens of Thousands of Viruses from Human Metagenomes Reveals Hidden Associations with Chronic Diseases.</title>
        <authorList>
            <person name="Tisza M.J."/>
            <person name="Buck C.B."/>
        </authorList>
    </citation>
    <scope>NUCLEOTIDE SEQUENCE</scope>
    <source>
        <strain evidence="1">CtKcB20</strain>
    </source>
</reference>
<proteinExistence type="predicted"/>
<sequence>MEYTLRFFLDGAECTDKEHTFKYTHAARMLVPRIGEHVWLYSDKKGDYGAACFRVEKVEYDTYLHGEEIGLVDVHVTRDDPDDVDEEDY</sequence>
<organism evidence="1">
    <name type="scientific">Siphoviridae sp. ctKcB20</name>
    <dbReference type="NCBI Taxonomy" id="2827568"/>
    <lineage>
        <taxon>Viruses</taxon>
        <taxon>Duplodnaviria</taxon>
        <taxon>Heunggongvirae</taxon>
        <taxon>Uroviricota</taxon>
        <taxon>Caudoviricetes</taxon>
    </lineage>
</organism>
<accession>A0A8S5LLF5</accession>
<name>A0A8S5LLF5_9CAUD</name>
<protein>
    <submittedName>
        <fullName evidence="1">Uncharacterized protein</fullName>
    </submittedName>
</protein>